<keyword evidence="3" id="KW-1185">Reference proteome</keyword>
<name>A0ABW3K1L6_9BACT</name>
<dbReference type="RefSeq" id="WP_377578799.1">
    <property type="nucleotide sequence ID" value="NZ_JBHTKA010000003.1"/>
</dbReference>
<dbReference type="InterPro" id="IPR025348">
    <property type="entry name" value="DUF4252"/>
</dbReference>
<evidence type="ECO:0000313" key="3">
    <source>
        <dbReference type="Proteomes" id="UP001597112"/>
    </source>
</evidence>
<dbReference type="Proteomes" id="UP001597112">
    <property type="component" value="Unassembled WGS sequence"/>
</dbReference>
<protein>
    <submittedName>
        <fullName evidence="2">DUF4252 domain-containing protein</fullName>
    </submittedName>
</protein>
<evidence type="ECO:0000313" key="2">
    <source>
        <dbReference type="EMBL" id="MFD0999788.1"/>
    </source>
</evidence>
<evidence type="ECO:0000256" key="1">
    <source>
        <dbReference type="SAM" id="SignalP"/>
    </source>
</evidence>
<proteinExistence type="predicted"/>
<organism evidence="2 3">
    <name type="scientific">Ohtaekwangia kribbensis</name>
    <dbReference type="NCBI Taxonomy" id="688913"/>
    <lineage>
        <taxon>Bacteria</taxon>
        <taxon>Pseudomonadati</taxon>
        <taxon>Bacteroidota</taxon>
        <taxon>Cytophagia</taxon>
        <taxon>Cytophagales</taxon>
        <taxon>Fulvivirgaceae</taxon>
        <taxon>Ohtaekwangia</taxon>
    </lineage>
</organism>
<accession>A0ABW3K1L6</accession>
<reference evidence="3" key="1">
    <citation type="journal article" date="2019" name="Int. J. Syst. Evol. Microbiol.">
        <title>The Global Catalogue of Microorganisms (GCM) 10K type strain sequencing project: providing services to taxonomists for standard genome sequencing and annotation.</title>
        <authorList>
            <consortium name="The Broad Institute Genomics Platform"/>
            <consortium name="The Broad Institute Genome Sequencing Center for Infectious Disease"/>
            <person name="Wu L."/>
            <person name="Ma J."/>
        </authorList>
    </citation>
    <scope>NUCLEOTIDE SEQUENCE [LARGE SCALE GENOMIC DNA]</scope>
    <source>
        <strain evidence="3">CCUG 58938</strain>
    </source>
</reference>
<feature type="chain" id="PRO_5045654433" evidence="1">
    <location>
        <begin position="19"/>
        <end position="170"/>
    </location>
</feature>
<feature type="signal peptide" evidence="1">
    <location>
        <begin position="1"/>
        <end position="18"/>
    </location>
</feature>
<comment type="caution">
    <text evidence="2">The sequence shown here is derived from an EMBL/GenBank/DDBJ whole genome shotgun (WGS) entry which is preliminary data.</text>
</comment>
<dbReference type="EMBL" id="JBHTKA010000003">
    <property type="protein sequence ID" value="MFD0999788.1"/>
    <property type="molecule type" value="Genomic_DNA"/>
</dbReference>
<keyword evidence="1" id="KW-0732">Signal</keyword>
<sequence>MRFILTFLLVAAVTMANAQSATTEALQKKYSDNSRAFFFYNNTLRMLNQSEDKELDALIKDIEKLKFLMIDKRSKFADGDYKKIVKDYKGESFEEAMSSRYQGKNFDIFIKEKNGDTKGMLVLINDSTNLFVLDIVGKIALDKITKLYSTMNESSDLGERIKRFTSSENK</sequence>
<dbReference type="Pfam" id="PF14060">
    <property type="entry name" value="DUF4252"/>
    <property type="match status" value="1"/>
</dbReference>
<gene>
    <name evidence="2" type="ORF">ACFQ21_10735</name>
</gene>